<dbReference type="InterPro" id="IPR003688">
    <property type="entry name" value="TraG/VirD4"/>
</dbReference>
<keyword evidence="9" id="KW-1185">Reference proteome</keyword>
<dbReference type="CDD" id="cd01127">
    <property type="entry name" value="TrwB_TraG_TraD_VirD4"/>
    <property type="match status" value="1"/>
</dbReference>
<dbReference type="NCBIfam" id="NF045973">
    <property type="entry name" value="conju_CD1115"/>
    <property type="match status" value="1"/>
</dbReference>
<evidence type="ECO:0000256" key="5">
    <source>
        <dbReference type="ARBA" id="ARBA00022989"/>
    </source>
</evidence>
<dbReference type="GO" id="GO:0005886">
    <property type="term" value="C:plasma membrane"/>
    <property type="evidence" value="ECO:0007669"/>
    <property type="project" value="UniProtKB-SubCell"/>
</dbReference>
<accession>A0A7X3FLV8</accession>
<keyword evidence="3" id="KW-1003">Cell membrane</keyword>
<dbReference type="PANTHER" id="PTHR37937:SF1">
    <property type="entry name" value="CONJUGATIVE TRANSFER: DNA TRANSPORT"/>
    <property type="match status" value="1"/>
</dbReference>
<dbReference type="Proteomes" id="UP000490800">
    <property type="component" value="Unassembled WGS sequence"/>
</dbReference>
<gene>
    <name evidence="8" type="ORF">EDM21_21885</name>
</gene>
<evidence type="ECO:0000256" key="6">
    <source>
        <dbReference type="ARBA" id="ARBA00023136"/>
    </source>
</evidence>
<evidence type="ECO:0000256" key="1">
    <source>
        <dbReference type="ARBA" id="ARBA00004651"/>
    </source>
</evidence>
<dbReference type="AlphaFoldDB" id="A0A7X3FLV8"/>
<dbReference type="OrthoDB" id="9766496at2"/>
<feature type="compositionally biased region" description="Basic and acidic residues" evidence="7">
    <location>
        <begin position="692"/>
        <end position="704"/>
    </location>
</feature>
<dbReference type="SUPFAM" id="SSF52540">
    <property type="entry name" value="P-loop containing nucleoside triphosphate hydrolases"/>
    <property type="match status" value="1"/>
</dbReference>
<evidence type="ECO:0000256" key="7">
    <source>
        <dbReference type="SAM" id="MobiDB-lite"/>
    </source>
</evidence>
<dbReference type="RefSeq" id="WP_157338563.1">
    <property type="nucleotide sequence ID" value="NZ_RHLK01000018.1"/>
</dbReference>
<evidence type="ECO:0000313" key="9">
    <source>
        <dbReference type="Proteomes" id="UP000490800"/>
    </source>
</evidence>
<evidence type="ECO:0000256" key="4">
    <source>
        <dbReference type="ARBA" id="ARBA00022692"/>
    </source>
</evidence>
<name>A0A7X3FLV8_9BACL</name>
<sequence>MSKHRWIQLGAFLSFEFAIGAQLAGMIRSVRYGDTKLSDLLNDPMIGLSLDHYKDTFQVDPLNALLYGLMGWTALSGIKYALSGRISVQENYEEAPEFGSGGTARWMTKEEIKDMYYQSQSGIPLGSIEPGPKDKKGTRFIPFKKEGKYATLSPEEGKNENVFILGPSGSNKTVSIVLPMITKAMMLGESIVVTDLKGELHDMTRKDLEKNGYRVFVLDFIKRMRGNHWNAIMSLHADEEDDIRKTANAFVQGSKVAKGKSGSSDPLWEEAEENILAALMGYVLQLYPKEEHTFENVIKVLHSLKDAELSEDLFEMNGVTGAPLSWYNDFLLTADSDKMRASIIGSLATNLSKLASKGLKAMISKNDFAFEDLAKQKTAIFIMIPPNDKTFASFITVFWQQMFDKLYNFAFEHSGSLPTKVRCILEEKANIGKIGTLKEVLSTSRSLGLKINIVYQDINQPKDQYGEGWETLAGNCDTWIVLGCNDNTSADYLSKKIGKTTVKVQNTSHSKDGDQLLEKKSSTESYSYQQRELLTPDEVQRFGKDRLIVLPNGMNPVFLYKIQYQHWKYRFCDSSPYFDLPLLNGLREQVNNDHSSIPFNEEVKTEMPILVSEQETETEGNIMGKILAAAREDQLNPDAYEEDEVFIVDDTNVAHEKIPEEPILIQFDEESMKTEETNKVDAIMLDTEIKDSSVDSDKEVKTENDISWDELLGKK</sequence>
<dbReference type="InterPro" id="IPR027417">
    <property type="entry name" value="P-loop_NTPase"/>
</dbReference>
<dbReference type="EMBL" id="RHLK01000018">
    <property type="protein sequence ID" value="MVP02135.1"/>
    <property type="molecule type" value="Genomic_DNA"/>
</dbReference>
<dbReference type="Pfam" id="PF02534">
    <property type="entry name" value="T4SS-DNA_transf"/>
    <property type="match status" value="1"/>
</dbReference>
<comment type="subcellular location">
    <subcellularLocation>
        <location evidence="1">Cell membrane</location>
        <topology evidence="1">Multi-pass membrane protein</topology>
    </subcellularLocation>
</comment>
<dbReference type="PANTHER" id="PTHR37937">
    <property type="entry name" value="CONJUGATIVE TRANSFER: DNA TRANSPORT"/>
    <property type="match status" value="1"/>
</dbReference>
<keyword evidence="4" id="KW-0812">Transmembrane</keyword>
<keyword evidence="6" id="KW-0472">Membrane</keyword>
<feature type="region of interest" description="Disordered" evidence="7">
    <location>
        <begin position="692"/>
        <end position="715"/>
    </location>
</feature>
<reference evidence="8 9" key="1">
    <citation type="journal article" date="2019" name="Microorganisms">
        <title>Paenibacillus lutrae sp. nov., A Chitinolytic Species Isolated from A River Otter in Castril Natural Park, Granada, Spain.</title>
        <authorList>
            <person name="Rodriguez M."/>
            <person name="Reina J.C."/>
            <person name="Bejar V."/>
            <person name="Llamas I."/>
        </authorList>
    </citation>
    <scope>NUCLEOTIDE SEQUENCE [LARGE SCALE GENOMIC DNA]</scope>
    <source>
        <strain evidence="8 9">N10</strain>
    </source>
</reference>
<proteinExistence type="inferred from homology"/>
<dbReference type="Gene3D" id="3.40.50.300">
    <property type="entry name" value="P-loop containing nucleotide triphosphate hydrolases"/>
    <property type="match status" value="2"/>
</dbReference>
<comment type="similarity">
    <text evidence="2">Belongs to the VirD4/TraG family.</text>
</comment>
<evidence type="ECO:0000256" key="2">
    <source>
        <dbReference type="ARBA" id="ARBA00008806"/>
    </source>
</evidence>
<evidence type="ECO:0000313" key="8">
    <source>
        <dbReference type="EMBL" id="MVP02135.1"/>
    </source>
</evidence>
<protein>
    <submittedName>
        <fullName evidence="8">TraM recognition domain-containing protein</fullName>
    </submittedName>
</protein>
<organism evidence="8 9">
    <name type="scientific">Paenibacillus lutrae</name>
    <dbReference type="NCBI Taxonomy" id="2078573"/>
    <lineage>
        <taxon>Bacteria</taxon>
        <taxon>Bacillati</taxon>
        <taxon>Bacillota</taxon>
        <taxon>Bacilli</taxon>
        <taxon>Bacillales</taxon>
        <taxon>Paenibacillaceae</taxon>
        <taxon>Paenibacillus</taxon>
    </lineage>
</organism>
<comment type="caution">
    <text evidence="8">The sequence shown here is derived from an EMBL/GenBank/DDBJ whole genome shotgun (WGS) entry which is preliminary data.</text>
</comment>
<keyword evidence="5" id="KW-1133">Transmembrane helix</keyword>
<dbReference type="InterPro" id="IPR051539">
    <property type="entry name" value="T4SS-coupling_protein"/>
</dbReference>
<evidence type="ECO:0000256" key="3">
    <source>
        <dbReference type="ARBA" id="ARBA00022475"/>
    </source>
</evidence>